<name>U7QGB1_9CYAN</name>
<dbReference type="EMBL" id="AUZM01000027">
    <property type="protein sequence ID" value="ERT06999.1"/>
    <property type="molecule type" value="Genomic_DNA"/>
</dbReference>
<dbReference type="AlphaFoldDB" id="U7QGB1"/>
<evidence type="ECO:0000313" key="2">
    <source>
        <dbReference type="Proteomes" id="UP000017127"/>
    </source>
</evidence>
<reference evidence="1 2" key="1">
    <citation type="journal article" date="2013" name="Front. Microbiol.">
        <title>Comparative genomic analyses of the cyanobacterium, Lyngbya aestuarii BL J, a powerful hydrogen producer.</title>
        <authorList>
            <person name="Kothari A."/>
            <person name="Vaughn M."/>
            <person name="Garcia-Pichel F."/>
        </authorList>
    </citation>
    <scope>NUCLEOTIDE SEQUENCE [LARGE SCALE GENOMIC DNA]</scope>
    <source>
        <strain evidence="1 2">BL J</strain>
    </source>
</reference>
<keyword evidence="2" id="KW-1185">Reference proteome</keyword>
<organism evidence="1 2">
    <name type="scientific">Lyngbya aestuarii BL J</name>
    <dbReference type="NCBI Taxonomy" id="1348334"/>
    <lineage>
        <taxon>Bacteria</taxon>
        <taxon>Bacillati</taxon>
        <taxon>Cyanobacteriota</taxon>
        <taxon>Cyanophyceae</taxon>
        <taxon>Oscillatoriophycideae</taxon>
        <taxon>Oscillatoriales</taxon>
        <taxon>Microcoleaceae</taxon>
        <taxon>Lyngbya</taxon>
    </lineage>
</organism>
<evidence type="ECO:0000313" key="1">
    <source>
        <dbReference type="EMBL" id="ERT06999.1"/>
    </source>
</evidence>
<sequence length="53" mass="6310">MFLLVYQNPYIFVNFLRTFLNKKSDFRPKVLIFQRVHGFELDKLIIFGGKCPG</sequence>
<gene>
    <name evidence="1" type="ORF">M595_3050</name>
</gene>
<proteinExistence type="predicted"/>
<comment type="caution">
    <text evidence="1">The sequence shown here is derived from an EMBL/GenBank/DDBJ whole genome shotgun (WGS) entry which is preliminary data.</text>
</comment>
<dbReference type="Proteomes" id="UP000017127">
    <property type="component" value="Unassembled WGS sequence"/>
</dbReference>
<accession>U7QGB1</accession>
<protein>
    <submittedName>
        <fullName evidence="1">Uncharacterized protein</fullName>
    </submittedName>
</protein>